<feature type="region of interest" description="Disordered" evidence="6">
    <location>
        <begin position="372"/>
        <end position="403"/>
    </location>
</feature>
<feature type="compositionally biased region" description="Basic and acidic residues" evidence="6">
    <location>
        <begin position="1"/>
        <end position="45"/>
    </location>
</feature>
<feature type="domain" description="C3H1-type" evidence="7">
    <location>
        <begin position="197"/>
        <end position="224"/>
    </location>
</feature>
<protein>
    <recommendedName>
        <fullName evidence="7">C3H1-type domain-containing protein</fullName>
    </recommendedName>
</protein>
<dbReference type="SMART" id="SM00356">
    <property type="entry name" value="ZnF_C3H1"/>
    <property type="match status" value="2"/>
</dbReference>
<keyword evidence="3 5" id="KW-0862">Zinc</keyword>
<dbReference type="AlphaFoldDB" id="V4K8E3"/>
<dbReference type="PANTHER" id="PTHR12506">
    <property type="entry name" value="PROTEIN PHOSPHATASE RELATED"/>
    <property type="match status" value="1"/>
</dbReference>
<evidence type="ECO:0000256" key="1">
    <source>
        <dbReference type="ARBA" id="ARBA00022723"/>
    </source>
</evidence>
<proteinExistence type="predicted"/>
<dbReference type="SUPFAM" id="SSF90229">
    <property type="entry name" value="CCCH zinc finger"/>
    <property type="match status" value="2"/>
</dbReference>
<dbReference type="GO" id="GO:0008270">
    <property type="term" value="F:zinc ion binding"/>
    <property type="evidence" value="ECO:0007669"/>
    <property type="project" value="UniProtKB-KW"/>
</dbReference>
<keyword evidence="1 5" id="KW-0479">Metal-binding</keyword>
<dbReference type="GO" id="GO:0003677">
    <property type="term" value="F:DNA binding"/>
    <property type="evidence" value="ECO:0007669"/>
    <property type="project" value="UniProtKB-KW"/>
</dbReference>
<dbReference type="PROSITE" id="PS50103">
    <property type="entry name" value="ZF_C3H1"/>
    <property type="match status" value="2"/>
</dbReference>
<feature type="zinc finger region" description="C3H1-type" evidence="5">
    <location>
        <begin position="197"/>
        <end position="224"/>
    </location>
</feature>
<dbReference type="STRING" id="72664.V4K8E3"/>
<feature type="zinc finger region" description="C3H1-type" evidence="5">
    <location>
        <begin position="163"/>
        <end position="191"/>
    </location>
</feature>
<feature type="domain" description="C3H1-type" evidence="7">
    <location>
        <begin position="163"/>
        <end position="191"/>
    </location>
</feature>
<evidence type="ECO:0000256" key="4">
    <source>
        <dbReference type="ARBA" id="ARBA00023125"/>
    </source>
</evidence>
<feature type="compositionally biased region" description="Basic and acidic residues" evidence="6">
    <location>
        <begin position="380"/>
        <end position="403"/>
    </location>
</feature>
<accession>V4K8E3</accession>
<feature type="region of interest" description="Disordered" evidence="6">
    <location>
        <begin position="142"/>
        <end position="162"/>
    </location>
</feature>
<gene>
    <name evidence="8" type="ORF">EUTSA_v10009291mg</name>
</gene>
<dbReference type="GO" id="GO:0003729">
    <property type="term" value="F:mRNA binding"/>
    <property type="evidence" value="ECO:0007669"/>
    <property type="project" value="TreeGrafter"/>
</dbReference>
<dbReference type="KEGG" id="eus:EUTSA_v10009291mg"/>
<feature type="region of interest" description="Disordered" evidence="6">
    <location>
        <begin position="1"/>
        <end position="126"/>
    </location>
</feature>
<dbReference type="InterPro" id="IPR036855">
    <property type="entry name" value="Znf_CCCH_sf"/>
</dbReference>
<dbReference type="InterPro" id="IPR000571">
    <property type="entry name" value="Znf_CCCH"/>
</dbReference>
<evidence type="ECO:0000256" key="2">
    <source>
        <dbReference type="ARBA" id="ARBA00022771"/>
    </source>
</evidence>
<evidence type="ECO:0000256" key="3">
    <source>
        <dbReference type="ARBA" id="ARBA00022833"/>
    </source>
</evidence>
<dbReference type="Gramene" id="ESQ33915">
    <property type="protein sequence ID" value="ESQ33915"/>
    <property type="gene ID" value="EUTSA_v10009291mg"/>
</dbReference>
<feature type="compositionally biased region" description="Basic and acidic residues" evidence="6">
    <location>
        <begin position="60"/>
        <end position="72"/>
    </location>
</feature>
<keyword evidence="2 5" id="KW-0863">Zinc-finger</keyword>
<dbReference type="InterPro" id="IPR050974">
    <property type="entry name" value="Plant_ZF_CCCH"/>
</dbReference>
<reference evidence="8 9" key="1">
    <citation type="journal article" date="2013" name="Front. Plant Sci.">
        <title>The Reference Genome of the Halophytic Plant Eutrema salsugineum.</title>
        <authorList>
            <person name="Yang R."/>
            <person name="Jarvis D.E."/>
            <person name="Chen H."/>
            <person name="Beilstein M.A."/>
            <person name="Grimwood J."/>
            <person name="Jenkins J."/>
            <person name="Shu S."/>
            <person name="Prochnik S."/>
            <person name="Xin M."/>
            <person name="Ma C."/>
            <person name="Schmutz J."/>
            <person name="Wing R.A."/>
            <person name="Mitchell-Olds T."/>
            <person name="Schumaker K.S."/>
            <person name="Wang X."/>
        </authorList>
    </citation>
    <scope>NUCLEOTIDE SEQUENCE [LARGE SCALE GENOMIC DNA]</scope>
</reference>
<evidence type="ECO:0000313" key="9">
    <source>
        <dbReference type="Proteomes" id="UP000030689"/>
    </source>
</evidence>
<dbReference type="EMBL" id="KI517683">
    <property type="protein sequence ID" value="ESQ33915.1"/>
    <property type="molecule type" value="Genomic_DNA"/>
</dbReference>
<keyword evidence="9" id="KW-1185">Reference proteome</keyword>
<dbReference type="Gene3D" id="4.10.1000.10">
    <property type="entry name" value="Zinc finger, CCCH-type"/>
    <property type="match status" value="2"/>
</dbReference>
<evidence type="ECO:0000256" key="5">
    <source>
        <dbReference type="PROSITE-ProRule" id="PRU00723"/>
    </source>
</evidence>
<name>V4K8E3_EUTSA</name>
<evidence type="ECO:0000256" key="6">
    <source>
        <dbReference type="SAM" id="MobiDB-lite"/>
    </source>
</evidence>
<keyword evidence="4" id="KW-0238">DNA-binding</keyword>
<feature type="compositionally biased region" description="Basic and acidic residues" evidence="6">
    <location>
        <begin position="79"/>
        <end position="118"/>
    </location>
</feature>
<dbReference type="PANTHER" id="PTHR12506:SF79">
    <property type="entry name" value="ZINC FINGER C-X8-C-X5-C-X3-H TYPE FAMILY PROTEIN-RELATED"/>
    <property type="match status" value="1"/>
</dbReference>
<dbReference type="Pfam" id="PF00642">
    <property type="entry name" value="zf-CCCH"/>
    <property type="match status" value="2"/>
</dbReference>
<sequence length="433" mass="50718">MTDEIVERFKRAKKEKAIPDSRGPERFRDITQKTQIHDEIVEGYRRARKENRSVNAQENQRQRNIEMQRKEDEESVEEQILKGRKPDLGPSETEERTNRRHERDPRSWGEKRENEDSGLRINEAGQVRESDADIAGNLQQKRLGGGEMQRRSNETGSSQYPVRPGVADCRHYAKNGLCSYGSKCHFNHPPHLSPAFPKKMQDCKFFLKGYCKFGSSCSYIHSKEKDVAAEPMPQAQARAIPDSQERDPREFFQYVTDDTAVDYKRVGIEHEGEILLGWQRMEAEDIVQEQRQAQEIVQEQRQAQFNVQREVEESVEERIMRVNKLKQDSDSENVEKERQIEIQRKKKEERLKLDQIEETAKSNIWNRMQIIGVRDPAGTESKEKKPARDIESERRESRLKLEQMKPTVQFNEGDRVRDVLTELGFERKEGDGF</sequence>
<organism evidence="8 9">
    <name type="scientific">Eutrema salsugineum</name>
    <name type="common">Saltwater cress</name>
    <name type="synonym">Sisymbrium salsugineum</name>
    <dbReference type="NCBI Taxonomy" id="72664"/>
    <lineage>
        <taxon>Eukaryota</taxon>
        <taxon>Viridiplantae</taxon>
        <taxon>Streptophyta</taxon>
        <taxon>Embryophyta</taxon>
        <taxon>Tracheophyta</taxon>
        <taxon>Spermatophyta</taxon>
        <taxon>Magnoliopsida</taxon>
        <taxon>eudicotyledons</taxon>
        <taxon>Gunneridae</taxon>
        <taxon>Pentapetalae</taxon>
        <taxon>rosids</taxon>
        <taxon>malvids</taxon>
        <taxon>Brassicales</taxon>
        <taxon>Brassicaceae</taxon>
        <taxon>Eutremeae</taxon>
        <taxon>Eutrema</taxon>
    </lineage>
</organism>
<dbReference type="Proteomes" id="UP000030689">
    <property type="component" value="Unassembled WGS sequence"/>
</dbReference>
<evidence type="ECO:0000313" key="8">
    <source>
        <dbReference type="EMBL" id="ESQ33915.1"/>
    </source>
</evidence>
<evidence type="ECO:0000259" key="7">
    <source>
        <dbReference type="PROSITE" id="PS50103"/>
    </source>
</evidence>
<dbReference type="eggNOG" id="KOG1677">
    <property type="taxonomic scope" value="Eukaryota"/>
</dbReference>